<comment type="subcellular location">
    <subcellularLocation>
        <location evidence="1">Plastid</location>
        <location evidence="1">Chloroplast thylakoid membrane</location>
    </subcellularLocation>
</comment>
<dbReference type="PANTHER" id="PTHR31407">
    <property type="match status" value="1"/>
</dbReference>
<protein>
    <recommendedName>
        <fullName evidence="2">PsbP C-terminal domain-containing protein</fullName>
    </recommendedName>
</protein>
<sequence>MFCQAERMKMELALISSLRSQCGLLFPHSATPISASATHLHLKELRNNRNSYIYCTKNPGCEGDQRVREQSLSKRRDLLLQAATFLVASSSLSAFNTLVARAQNEAVTEFRVYTDDVNKFKISIPSVSIMITTLGADFTTLGSFGRVDAFADNLVSGLDRSWKRPPGVKAKLIDCKSANGLYYIDYTLQNPGESMRHLSTVLGIANNGLYNRLYTITGQCVDDESEKYCAKVEKAVASFRFI</sequence>
<dbReference type="InterPro" id="IPR002683">
    <property type="entry name" value="PsbP_C"/>
</dbReference>
<dbReference type="Gene3D" id="3.40.1000.10">
    <property type="entry name" value="Mog1/PsbP, alpha/beta/alpha sandwich"/>
    <property type="match status" value="1"/>
</dbReference>
<evidence type="ECO:0000259" key="2">
    <source>
        <dbReference type="Pfam" id="PF01789"/>
    </source>
</evidence>
<gene>
    <name evidence="3" type="ORF">CEPIT_LOCUS9905</name>
</gene>
<keyword evidence="4" id="KW-1185">Reference proteome</keyword>
<dbReference type="InterPro" id="IPR016123">
    <property type="entry name" value="Mog1/PsbP_a/b/a-sand"/>
</dbReference>
<dbReference type="GO" id="GO:0009654">
    <property type="term" value="C:photosystem II oxygen evolving complex"/>
    <property type="evidence" value="ECO:0007669"/>
    <property type="project" value="InterPro"/>
</dbReference>
<name>A0AAV0CWA5_9ASTE</name>
<comment type="caution">
    <text evidence="3">The sequence shown here is derived from an EMBL/GenBank/DDBJ whole genome shotgun (WGS) entry which is preliminary data.</text>
</comment>
<evidence type="ECO:0000313" key="4">
    <source>
        <dbReference type="Proteomes" id="UP001152523"/>
    </source>
</evidence>
<dbReference type="EMBL" id="CAMAPF010000056">
    <property type="protein sequence ID" value="CAH9086718.1"/>
    <property type="molecule type" value="Genomic_DNA"/>
</dbReference>
<dbReference type="AlphaFoldDB" id="A0AAV0CWA5"/>
<evidence type="ECO:0000313" key="3">
    <source>
        <dbReference type="EMBL" id="CAH9086718.1"/>
    </source>
</evidence>
<dbReference type="Pfam" id="PF01789">
    <property type="entry name" value="PsbP"/>
    <property type="match status" value="1"/>
</dbReference>
<dbReference type="GO" id="GO:0015979">
    <property type="term" value="P:photosynthesis"/>
    <property type="evidence" value="ECO:0007669"/>
    <property type="project" value="InterPro"/>
</dbReference>
<dbReference type="GO" id="GO:0009535">
    <property type="term" value="C:chloroplast thylakoid membrane"/>
    <property type="evidence" value="ECO:0007669"/>
    <property type="project" value="UniProtKB-SubCell"/>
</dbReference>
<dbReference type="SUPFAM" id="SSF55724">
    <property type="entry name" value="Mog1p/PsbP-like"/>
    <property type="match status" value="1"/>
</dbReference>
<dbReference type="GO" id="GO:0005509">
    <property type="term" value="F:calcium ion binding"/>
    <property type="evidence" value="ECO:0007669"/>
    <property type="project" value="InterPro"/>
</dbReference>
<proteinExistence type="predicted"/>
<dbReference type="GO" id="GO:0019898">
    <property type="term" value="C:extrinsic component of membrane"/>
    <property type="evidence" value="ECO:0007669"/>
    <property type="project" value="InterPro"/>
</dbReference>
<dbReference type="PANTHER" id="PTHR31407:SF17">
    <property type="entry name" value="PSBP DOMAIN-CONTAINING PROTEIN 3, CHLOROPLASTIC"/>
    <property type="match status" value="1"/>
</dbReference>
<feature type="domain" description="PsbP C-terminal" evidence="2">
    <location>
        <begin position="126"/>
        <end position="241"/>
    </location>
</feature>
<dbReference type="Proteomes" id="UP001152523">
    <property type="component" value="Unassembled WGS sequence"/>
</dbReference>
<accession>A0AAV0CWA5</accession>
<organism evidence="3 4">
    <name type="scientific">Cuscuta epithymum</name>
    <dbReference type="NCBI Taxonomy" id="186058"/>
    <lineage>
        <taxon>Eukaryota</taxon>
        <taxon>Viridiplantae</taxon>
        <taxon>Streptophyta</taxon>
        <taxon>Embryophyta</taxon>
        <taxon>Tracheophyta</taxon>
        <taxon>Spermatophyta</taxon>
        <taxon>Magnoliopsida</taxon>
        <taxon>eudicotyledons</taxon>
        <taxon>Gunneridae</taxon>
        <taxon>Pentapetalae</taxon>
        <taxon>asterids</taxon>
        <taxon>lamiids</taxon>
        <taxon>Solanales</taxon>
        <taxon>Convolvulaceae</taxon>
        <taxon>Cuscuteae</taxon>
        <taxon>Cuscuta</taxon>
        <taxon>Cuscuta subgen. Cuscuta</taxon>
    </lineage>
</organism>
<reference evidence="3" key="1">
    <citation type="submission" date="2022-07" db="EMBL/GenBank/DDBJ databases">
        <authorList>
            <person name="Macas J."/>
            <person name="Novak P."/>
            <person name="Neumann P."/>
        </authorList>
    </citation>
    <scope>NUCLEOTIDE SEQUENCE</scope>
</reference>
<evidence type="ECO:0000256" key="1">
    <source>
        <dbReference type="ARBA" id="ARBA00004334"/>
    </source>
</evidence>